<dbReference type="Proteomes" id="UP000574133">
    <property type="component" value="Unassembled WGS sequence"/>
</dbReference>
<evidence type="ECO:0000313" key="2">
    <source>
        <dbReference type="Proteomes" id="UP000574133"/>
    </source>
</evidence>
<dbReference type="AlphaFoldDB" id="A0A841TES8"/>
<reference evidence="1 2" key="1">
    <citation type="submission" date="2020-08" db="EMBL/GenBank/DDBJ databases">
        <title>Cohnella phylogeny.</title>
        <authorList>
            <person name="Dunlap C."/>
        </authorList>
    </citation>
    <scope>NUCLEOTIDE SEQUENCE [LARGE SCALE GENOMIC DNA]</scope>
    <source>
        <strain evidence="1 2">DSM 103658</strain>
    </source>
</reference>
<comment type="caution">
    <text evidence="1">The sequence shown here is derived from an EMBL/GenBank/DDBJ whole genome shotgun (WGS) entry which is preliminary data.</text>
</comment>
<organism evidence="1 2">
    <name type="scientific">Cohnella lubricantis</name>
    <dbReference type="NCBI Taxonomy" id="2163172"/>
    <lineage>
        <taxon>Bacteria</taxon>
        <taxon>Bacillati</taxon>
        <taxon>Bacillota</taxon>
        <taxon>Bacilli</taxon>
        <taxon>Bacillales</taxon>
        <taxon>Paenibacillaceae</taxon>
        <taxon>Cohnella</taxon>
    </lineage>
</organism>
<sequence>MVSKAAKIVAATAVAAMLIGQSTVIFNQGISTASAATVTAPKLSVALGTGGSLKLQSAQFLTQDQGKVLAFTVTVTNNGNSDLDLTDYWIKVKSASGKVFSLKVSNADKSITKVTANSSVNITYYSTVDKETKLTDLLFTVVKWDFSVSGYERSLGTIKYPAGYSEKTAVFMPKDVIYNNTVIKDAIKSYVISSDGENEYITLSYLVENKGYKQINLSQAQFHLQTDNGAVFDVDGGSLDKVAVQPGERKLISLYGTVPAGTVKSGLSLVMSIKDAENNLNLPIGAFQIPNKVTQVQSTQTLTGSFNYKDFEIRLQNVLRSSISNSDVMLADLQVVNRSTKAQPILDLSGAFTINGVKVPVTSTQTKVLDQIAQVGPGESYNYVVQAQTDYVNTLNNIQFDVTEKVADSDAYKTLYHFSGTQTTPIPLYEDGSDTYYIPNIGQQARVKLNQSALYELDKYDLFYTEFTYQNNEKRSVTPVQLGGYITNSKGATIPLQFSEFKDTVYPDGSVLLSGWTQVPKSFTNDFVEYVVGQQITSGSSGGGENGDAGGAAANSGSVAKPVKYRIYKAASAPKNDLVDIPFLNYNLSMSKIYATKNVSLSGAGDFLNDGIRFQFDYDLAAETNVEQIADDHKLVLEFVNDDLIGATYTKTFVLDNAEDGEEELEVGQGKTKTIVFEDPDILNQIEDDDKFTLNVYHEFNGYKMLIASKQMVWNYFNP</sequence>
<dbReference type="RefSeq" id="WP_185180032.1">
    <property type="nucleotide sequence ID" value="NZ_CBCSEP010000003.1"/>
</dbReference>
<accession>A0A841TES8</accession>
<dbReference type="EMBL" id="JACJVN010000060">
    <property type="protein sequence ID" value="MBB6678766.1"/>
    <property type="molecule type" value="Genomic_DNA"/>
</dbReference>
<gene>
    <name evidence="1" type="ORF">H4Q31_15860</name>
</gene>
<name>A0A841TES8_9BACL</name>
<keyword evidence="2" id="KW-1185">Reference proteome</keyword>
<protein>
    <submittedName>
        <fullName evidence="1">Uncharacterized protein</fullName>
    </submittedName>
</protein>
<evidence type="ECO:0000313" key="1">
    <source>
        <dbReference type="EMBL" id="MBB6678766.1"/>
    </source>
</evidence>
<proteinExistence type="predicted"/>